<keyword evidence="2" id="KW-1133">Transmembrane helix</keyword>
<evidence type="ECO:0000313" key="4">
    <source>
        <dbReference type="Proteomes" id="UP000772566"/>
    </source>
</evidence>
<feature type="transmembrane region" description="Helical" evidence="2">
    <location>
        <begin position="12"/>
        <end position="33"/>
    </location>
</feature>
<organism evidence="3 4">
    <name type="scientific">Lancefieldella parvula</name>
    <dbReference type="NCBI Taxonomy" id="1382"/>
    <lineage>
        <taxon>Bacteria</taxon>
        <taxon>Bacillati</taxon>
        <taxon>Actinomycetota</taxon>
        <taxon>Coriobacteriia</taxon>
        <taxon>Coriobacteriales</taxon>
        <taxon>Atopobiaceae</taxon>
        <taxon>Lancefieldella</taxon>
    </lineage>
</organism>
<feature type="region of interest" description="Disordered" evidence="1">
    <location>
        <begin position="171"/>
        <end position="192"/>
    </location>
</feature>
<accession>A0A930VYH7</accession>
<keyword evidence="2" id="KW-0812">Transmembrane</keyword>
<protein>
    <submittedName>
        <fullName evidence="3">Uncharacterized protein</fullName>
    </submittedName>
</protein>
<comment type="caution">
    <text evidence="3">The sequence shown here is derived from an EMBL/GenBank/DDBJ whole genome shotgun (WGS) entry which is preliminary data.</text>
</comment>
<keyword evidence="2" id="KW-0472">Membrane</keyword>
<gene>
    <name evidence="3" type="ORF">HXK23_01560</name>
</gene>
<reference evidence="3" key="1">
    <citation type="submission" date="2020-04" db="EMBL/GenBank/DDBJ databases">
        <title>Deep metagenomics examines the oral microbiome during advanced dental caries in children, revealing novel taxa and co-occurrences with host molecules.</title>
        <authorList>
            <person name="Baker J.L."/>
            <person name="Morton J.T."/>
            <person name="Dinis M."/>
            <person name="Alvarez R."/>
            <person name="Tran N.C."/>
            <person name="Knight R."/>
            <person name="Edlund A."/>
        </authorList>
    </citation>
    <scope>NUCLEOTIDE SEQUENCE</scope>
    <source>
        <strain evidence="3">JCVI_22A_bin.2</strain>
    </source>
</reference>
<dbReference type="Proteomes" id="UP000772566">
    <property type="component" value="Unassembled WGS sequence"/>
</dbReference>
<dbReference type="SUPFAM" id="SSF109998">
    <property type="entry name" value="Triger factor/SurA peptide-binding domain-like"/>
    <property type="match status" value="1"/>
</dbReference>
<name>A0A930VYH7_9ACTN</name>
<dbReference type="InterPro" id="IPR027304">
    <property type="entry name" value="Trigger_fact/SurA_dom_sf"/>
</dbReference>
<evidence type="ECO:0000313" key="3">
    <source>
        <dbReference type="EMBL" id="MBF4808906.1"/>
    </source>
</evidence>
<sequence length="282" mass="30064">MPSIDVRKNSKIFIGVGAVVLFALGIVIGRFLLGGGGATGSLNGRTTLSEGELNTPIASYTYNGQTKEVTAREVIENTSGLDAAKQSDGTYAVPAADKIIGYVRNALVVAEAQSKGITVTDDEVNNYMQTNFKTTDVSQVASAYKLSEDVAKKLIHDAVIMKKYRDSVLTTTLPDAPQAPTAPEDGNSETTSQEYAQYITGLAGDEWDAKNNTWASQDGDYYKQLSAYSISNDSASYAAAQTAYQVAMSKYSAVASKASQEWSQKINEILGKASIAVYSLAL</sequence>
<evidence type="ECO:0000256" key="1">
    <source>
        <dbReference type="SAM" id="MobiDB-lite"/>
    </source>
</evidence>
<proteinExistence type="predicted"/>
<dbReference type="EMBL" id="JABZGT010000049">
    <property type="protein sequence ID" value="MBF4808906.1"/>
    <property type="molecule type" value="Genomic_DNA"/>
</dbReference>
<evidence type="ECO:0000256" key="2">
    <source>
        <dbReference type="SAM" id="Phobius"/>
    </source>
</evidence>
<dbReference type="AlphaFoldDB" id="A0A930VYH7"/>